<dbReference type="PANTHER" id="PTHR33209:SF1">
    <property type="entry name" value="PEPTIDASE S49 DOMAIN-CONTAINING PROTEIN"/>
    <property type="match status" value="1"/>
</dbReference>
<evidence type="ECO:0000256" key="1">
    <source>
        <dbReference type="ARBA" id="ARBA00008683"/>
    </source>
</evidence>
<keyword evidence="4" id="KW-0720">Serine protease</keyword>
<protein>
    <recommendedName>
        <fullName evidence="6">Peptidase S49 domain-containing protein</fullName>
    </recommendedName>
</protein>
<comment type="similarity">
    <text evidence="1">Belongs to the peptidase S49 family.</text>
</comment>
<feature type="region of interest" description="Disordered" evidence="5">
    <location>
        <begin position="287"/>
        <end position="334"/>
    </location>
</feature>
<dbReference type="Pfam" id="PF01343">
    <property type="entry name" value="Peptidase_S49"/>
    <property type="match status" value="1"/>
</dbReference>
<organism evidence="7 8">
    <name type="scientific">Alteromonas australica</name>
    <dbReference type="NCBI Taxonomy" id="589873"/>
    <lineage>
        <taxon>Bacteria</taxon>
        <taxon>Pseudomonadati</taxon>
        <taxon>Pseudomonadota</taxon>
        <taxon>Gammaproteobacteria</taxon>
        <taxon>Alteromonadales</taxon>
        <taxon>Alteromonadaceae</taxon>
        <taxon>Alteromonas/Salinimonas group</taxon>
        <taxon>Alteromonas</taxon>
    </lineage>
</organism>
<dbReference type="SUPFAM" id="SSF52096">
    <property type="entry name" value="ClpP/crotonase"/>
    <property type="match status" value="1"/>
</dbReference>
<dbReference type="InterPro" id="IPR029045">
    <property type="entry name" value="ClpP/crotonase-like_dom_sf"/>
</dbReference>
<evidence type="ECO:0000313" key="7">
    <source>
        <dbReference type="EMBL" id="HBU52198.1"/>
    </source>
</evidence>
<dbReference type="Gene3D" id="3.90.226.10">
    <property type="entry name" value="2-enoyl-CoA Hydratase, Chain A, domain 1"/>
    <property type="match status" value="1"/>
</dbReference>
<dbReference type="PANTHER" id="PTHR33209">
    <property type="entry name" value="PROTEASE 4"/>
    <property type="match status" value="1"/>
</dbReference>
<evidence type="ECO:0000259" key="6">
    <source>
        <dbReference type="Pfam" id="PF01343"/>
    </source>
</evidence>
<keyword evidence="3" id="KW-0378">Hydrolase</keyword>
<name>A0A358E178_9ALTE</name>
<dbReference type="GO" id="GO:0008236">
    <property type="term" value="F:serine-type peptidase activity"/>
    <property type="evidence" value="ECO:0007669"/>
    <property type="project" value="UniProtKB-KW"/>
</dbReference>
<feature type="compositionally biased region" description="Polar residues" evidence="5">
    <location>
        <begin position="417"/>
        <end position="428"/>
    </location>
</feature>
<sequence>MPMLEQLANQFLAMNAKSARNLVGSLSRLQKGGFSITDDQGAVDATEKPRISTASLGYGMSGRNYDSKPFHFIDGIAIIPVMGTLVHKLSYSSSWATGYNVIVGMFDAANADPDVEGILLAINSPGGTVAGCFDATDHIAQNKGDKPVWAIYDDMACSGAMCIASVADKRLTTQTAISGSVGVVQIHASYQEMLAESGLAVTLIYSGSHKVDGNPYKNLPESVYEDFKTQCDDLRQQFAAKVATNIGLPIETVLETEAQTYTGQAAVDAGLADELVNSHNIISHFKQHLSSPDSSTLRSVTMSEQSTSVATESVTAGEEAQAATPATATTENAVDHQARCKAIITAEAAEGRKDLAHHLAFDTDMSVEQALGVLAKAPQQSATAEQGNALDAAMANTEQPNITAVAEDSEPSEAEQFVQSYKTATGAK</sequence>
<dbReference type="Proteomes" id="UP000264779">
    <property type="component" value="Unassembled WGS sequence"/>
</dbReference>
<feature type="domain" description="Peptidase S49" evidence="6">
    <location>
        <begin position="141"/>
        <end position="288"/>
    </location>
</feature>
<feature type="region of interest" description="Disordered" evidence="5">
    <location>
        <begin position="392"/>
        <end position="428"/>
    </location>
</feature>
<evidence type="ECO:0000256" key="4">
    <source>
        <dbReference type="ARBA" id="ARBA00022825"/>
    </source>
</evidence>
<dbReference type="InterPro" id="IPR002142">
    <property type="entry name" value="Peptidase_S49"/>
</dbReference>
<evidence type="ECO:0000256" key="3">
    <source>
        <dbReference type="ARBA" id="ARBA00022801"/>
    </source>
</evidence>
<dbReference type="EMBL" id="DONK01000198">
    <property type="protein sequence ID" value="HBU52198.1"/>
    <property type="molecule type" value="Genomic_DNA"/>
</dbReference>
<dbReference type="AlphaFoldDB" id="A0A358E178"/>
<evidence type="ECO:0000256" key="5">
    <source>
        <dbReference type="SAM" id="MobiDB-lite"/>
    </source>
</evidence>
<keyword evidence="2" id="KW-0645">Protease</keyword>
<feature type="compositionally biased region" description="Polar residues" evidence="5">
    <location>
        <begin position="288"/>
        <end position="314"/>
    </location>
</feature>
<dbReference type="InterPro" id="IPR033855">
    <property type="entry name" value="Protein_C"/>
</dbReference>
<proteinExistence type="inferred from homology"/>
<evidence type="ECO:0000313" key="8">
    <source>
        <dbReference type="Proteomes" id="UP000264779"/>
    </source>
</evidence>
<feature type="compositionally biased region" description="Low complexity" evidence="5">
    <location>
        <begin position="315"/>
        <end position="332"/>
    </location>
</feature>
<dbReference type="CDD" id="cd07022">
    <property type="entry name" value="S49_Sppa_36K_type"/>
    <property type="match status" value="1"/>
</dbReference>
<reference evidence="7 8" key="1">
    <citation type="journal article" date="2018" name="Nat. Biotechnol.">
        <title>A standardized bacterial taxonomy based on genome phylogeny substantially revises the tree of life.</title>
        <authorList>
            <person name="Parks D.H."/>
            <person name="Chuvochina M."/>
            <person name="Waite D.W."/>
            <person name="Rinke C."/>
            <person name="Skarshewski A."/>
            <person name="Chaumeil P.A."/>
            <person name="Hugenholtz P."/>
        </authorList>
    </citation>
    <scope>NUCLEOTIDE SEQUENCE [LARGE SCALE GENOMIC DNA]</scope>
    <source>
        <strain evidence="7">UBA11621</strain>
    </source>
</reference>
<accession>A0A358E178</accession>
<comment type="caution">
    <text evidence="7">The sequence shown here is derived from an EMBL/GenBank/DDBJ whole genome shotgun (WGS) entry which is preliminary data.</text>
</comment>
<evidence type="ECO:0000256" key="2">
    <source>
        <dbReference type="ARBA" id="ARBA00022670"/>
    </source>
</evidence>
<gene>
    <name evidence="7" type="ORF">DEB45_13150</name>
</gene>
<dbReference type="GO" id="GO:0006508">
    <property type="term" value="P:proteolysis"/>
    <property type="evidence" value="ECO:0007669"/>
    <property type="project" value="UniProtKB-KW"/>
</dbReference>